<dbReference type="Gene3D" id="3.30.565.10">
    <property type="entry name" value="Histidine kinase-like ATPase, C-terminal domain"/>
    <property type="match status" value="1"/>
</dbReference>
<dbReference type="Pfam" id="PF00072">
    <property type="entry name" value="Response_reg"/>
    <property type="match status" value="1"/>
</dbReference>
<feature type="modified residue" description="4-aspartylphosphate" evidence="6">
    <location>
        <position position="835"/>
    </location>
</feature>
<keyword evidence="3 6" id="KW-0597">Phosphoprotein</keyword>
<reference evidence="10 11" key="1">
    <citation type="submission" date="2022-12" db="EMBL/GenBank/DDBJ databases">
        <title>Hymenobacter canadensis sp. nov. isolated from lake water of the Cambridge Bay, Canada.</title>
        <authorList>
            <person name="Kim W.H."/>
            <person name="Lee Y.M."/>
        </authorList>
    </citation>
    <scope>NUCLEOTIDE SEQUENCE [LARGE SCALE GENOMIC DNA]</scope>
    <source>
        <strain evidence="10 11">PAMC 29467</strain>
        <plasmid evidence="10 11">unnamed1</plasmid>
    </source>
</reference>
<dbReference type="Pfam" id="PF08448">
    <property type="entry name" value="PAS_4"/>
    <property type="match status" value="1"/>
</dbReference>
<geneLocation type="plasmid" evidence="10 11">
    <name>unnamed1</name>
</geneLocation>
<dbReference type="CDD" id="cd16922">
    <property type="entry name" value="HATPase_EvgS-ArcB-TorS-like"/>
    <property type="match status" value="1"/>
</dbReference>
<sequence length="906" mass="99745">MTAAFAPVPAVASPCCAALAAAELRIQALTAELAQARLVEQMLETLSDRLPEGLLLLDAAGNIVLATRNFFHLLGLPVEVAAWLGRPAGHLMAQMQPLLAAPLDLASWTAPDSQKLTTAHHELFRLHNGRVLAYDIRPAPTDAGPEGITLLTLRDVSEEQRLLAEQKLIFTVADQSPRPFVRIGANRQQLHANPAARRISKGLSRAEQVQVQRQLRAAVAEALTQTEGHEVEVMMGEQSWSVAVMPFPQEGYVNLYFADITERNAVRRELHEQQQFMQQVFDNIPTIVFVRDRQQKLIFQNRAMQHLVELSPVPPDPDNIDPNSQLGRELAAYAAVDRQVLETGEEISREEPFTLADGVVHWFYTTKRCLYRTDGTVQVLGVTTDITAMKRAQRTLERSEKKYHDLMFYGQALIGTCDLNGTVLSVNPALATLLRENADAMPGRHVTDHMLAEDRAVFGAYLVRMAARGEDKGVLRVRPRGSLDIRYVLYHNVVVREPNESYMISHGHDITDRILAEEETQRARLAAEAAVTARENFLANMSHEIRTPMNGVLGVANLLSKTALTPEQQEYLAIISRSGHHLLAVLNDVLDMAKIASGKLELDLEAFNLCDSMGHAVHPLALQAAEKGIRFEGKPLRESCPLPWVQGDAHRLNQILINLVSNAVKFTPAGGTVRVQGELLAETADALTVRFQVTDTGIGMKPEVLARIFESFTQAYADTSRRFGGTGLGLSISKALVEQMGGQLTAESTAGVGSCFTFVLTLAKAQNATSAAEPESFDTGALRGVRVLLVEDNDINRFVARRTMQEWGVVVTEAEDGHQGVEQFGRDDYDVVLMDIQMPGMSGLEATALLRAHADPARATVPILALTANAFRADHEHYLTAGMNDCLAKPFDEAQLYAKLLKLLRR</sequence>
<dbReference type="SUPFAM" id="SSF52172">
    <property type="entry name" value="CheY-like"/>
    <property type="match status" value="1"/>
</dbReference>
<dbReference type="Proteomes" id="UP001211005">
    <property type="component" value="Plasmid unnamed1"/>
</dbReference>
<feature type="domain" description="PAC" evidence="9">
    <location>
        <begin position="347"/>
        <end position="398"/>
    </location>
</feature>
<feature type="domain" description="Response regulatory" evidence="8">
    <location>
        <begin position="786"/>
        <end position="904"/>
    </location>
</feature>
<dbReference type="InterPro" id="IPR004358">
    <property type="entry name" value="Sig_transdc_His_kin-like_C"/>
</dbReference>
<dbReference type="NCBIfam" id="TIGR00229">
    <property type="entry name" value="sensory_box"/>
    <property type="match status" value="1"/>
</dbReference>
<dbReference type="PROSITE" id="PS50110">
    <property type="entry name" value="RESPONSE_REGULATORY"/>
    <property type="match status" value="1"/>
</dbReference>
<dbReference type="SUPFAM" id="SSF55874">
    <property type="entry name" value="ATPase domain of HSP90 chaperone/DNA topoisomerase II/histidine kinase"/>
    <property type="match status" value="1"/>
</dbReference>
<evidence type="ECO:0000259" key="7">
    <source>
        <dbReference type="PROSITE" id="PS50109"/>
    </source>
</evidence>
<evidence type="ECO:0000313" key="11">
    <source>
        <dbReference type="Proteomes" id="UP001211005"/>
    </source>
</evidence>
<dbReference type="EC" id="2.7.13.3" evidence="2"/>
<keyword evidence="10" id="KW-0614">Plasmid</keyword>
<evidence type="ECO:0000259" key="9">
    <source>
        <dbReference type="PROSITE" id="PS50113"/>
    </source>
</evidence>
<evidence type="ECO:0000256" key="4">
    <source>
        <dbReference type="ARBA" id="ARBA00022679"/>
    </source>
</evidence>
<dbReference type="PROSITE" id="PS50113">
    <property type="entry name" value="PAC"/>
    <property type="match status" value="1"/>
</dbReference>
<comment type="catalytic activity">
    <reaction evidence="1">
        <text>ATP + protein L-histidine = ADP + protein N-phospho-L-histidine.</text>
        <dbReference type="EC" id="2.7.13.3"/>
    </reaction>
</comment>
<keyword evidence="10" id="KW-0547">Nucleotide-binding</keyword>
<dbReference type="InterPro" id="IPR000700">
    <property type="entry name" value="PAS-assoc_C"/>
</dbReference>
<proteinExistence type="predicted"/>
<evidence type="ECO:0000256" key="1">
    <source>
        <dbReference type="ARBA" id="ARBA00000085"/>
    </source>
</evidence>
<dbReference type="InterPro" id="IPR036097">
    <property type="entry name" value="HisK_dim/P_sf"/>
</dbReference>
<dbReference type="InterPro" id="IPR005467">
    <property type="entry name" value="His_kinase_dom"/>
</dbReference>
<dbReference type="CDD" id="cd17546">
    <property type="entry name" value="REC_hyHK_CKI1_RcsC-like"/>
    <property type="match status" value="1"/>
</dbReference>
<dbReference type="SUPFAM" id="SSF55785">
    <property type="entry name" value="PYP-like sensor domain (PAS domain)"/>
    <property type="match status" value="3"/>
</dbReference>
<dbReference type="SMART" id="SM00388">
    <property type="entry name" value="HisKA"/>
    <property type="match status" value="1"/>
</dbReference>
<dbReference type="PROSITE" id="PS50109">
    <property type="entry name" value="HIS_KIN"/>
    <property type="match status" value="1"/>
</dbReference>
<evidence type="ECO:0000256" key="3">
    <source>
        <dbReference type="ARBA" id="ARBA00022553"/>
    </source>
</evidence>
<dbReference type="InterPro" id="IPR001789">
    <property type="entry name" value="Sig_transdc_resp-reg_receiver"/>
</dbReference>
<dbReference type="InterPro" id="IPR003594">
    <property type="entry name" value="HATPase_dom"/>
</dbReference>
<keyword evidence="10" id="KW-0067">ATP-binding</keyword>
<dbReference type="Pfam" id="PF02518">
    <property type="entry name" value="HATPase_c"/>
    <property type="match status" value="1"/>
</dbReference>
<dbReference type="InterPro" id="IPR013656">
    <property type="entry name" value="PAS_4"/>
</dbReference>
<dbReference type="InterPro" id="IPR000014">
    <property type="entry name" value="PAS"/>
</dbReference>
<dbReference type="GO" id="GO:0005524">
    <property type="term" value="F:ATP binding"/>
    <property type="evidence" value="ECO:0007669"/>
    <property type="project" value="UniProtKB-KW"/>
</dbReference>
<feature type="domain" description="Histidine kinase" evidence="7">
    <location>
        <begin position="540"/>
        <end position="764"/>
    </location>
</feature>
<dbReference type="RefSeq" id="WP_269562043.1">
    <property type="nucleotide sequence ID" value="NZ_CP114768.1"/>
</dbReference>
<dbReference type="PANTHER" id="PTHR43047">
    <property type="entry name" value="TWO-COMPONENT HISTIDINE PROTEIN KINASE"/>
    <property type="match status" value="1"/>
</dbReference>
<dbReference type="SMART" id="SM00387">
    <property type="entry name" value="HATPase_c"/>
    <property type="match status" value="1"/>
</dbReference>
<dbReference type="Pfam" id="PF00512">
    <property type="entry name" value="HisKA"/>
    <property type="match status" value="1"/>
</dbReference>
<gene>
    <name evidence="10" type="ORF">O3303_20825</name>
</gene>
<dbReference type="SMART" id="SM00448">
    <property type="entry name" value="REC"/>
    <property type="match status" value="1"/>
</dbReference>
<name>A0ABY7LZ08_9BACT</name>
<evidence type="ECO:0000259" key="8">
    <source>
        <dbReference type="PROSITE" id="PS50110"/>
    </source>
</evidence>
<dbReference type="CDD" id="cd00130">
    <property type="entry name" value="PAS"/>
    <property type="match status" value="1"/>
</dbReference>
<evidence type="ECO:0000256" key="6">
    <source>
        <dbReference type="PROSITE-ProRule" id="PRU00169"/>
    </source>
</evidence>
<keyword evidence="5" id="KW-0418">Kinase</keyword>
<keyword evidence="11" id="KW-1185">Reference proteome</keyword>
<keyword evidence="4" id="KW-0808">Transferase</keyword>
<dbReference type="SUPFAM" id="SSF47384">
    <property type="entry name" value="Homodimeric domain of signal transducing histidine kinase"/>
    <property type="match status" value="1"/>
</dbReference>
<dbReference type="Gene3D" id="1.10.287.130">
    <property type="match status" value="1"/>
</dbReference>
<dbReference type="EMBL" id="CP114768">
    <property type="protein sequence ID" value="WBA44010.1"/>
    <property type="molecule type" value="Genomic_DNA"/>
</dbReference>
<evidence type="ECO:0000256" key="5">
    <source>
        <dbReference type="ARBA" id="ARBA00022777"/>
    </source>
</evidence>
<dbReference type="InterPro" id="IPR035965">
    <property type="entry name" value="PAS-like_dom_sf"/>
</dbReference>
<dbReference type="Gene3D" id="3.30.450.20">
    <property type="entry name" value="PAS domain"/>
    <property type="match status" value="3"/>
</dbReference>
<dbReference type="InterPro" id="IPR003661">
    <property type="entry name" value="HisK_dim/P_dom"/>
</dbReference>
<evidence type="ECO:0000313" key="10">
    <source>
        <dbReference type="EMBL" id="WBA44010.1"/>
    </source>
</evidence>
<protein>
    <recommendedName>
        <fullName evidence="2">histidine kinase</fullName>
        <ecNumber evidence="2">2.7.13.3</ecNumber>
    </recommendedName>
</protein>
<evidence type="ECO:0000256" key="2">
    <source>
        <dbReference type="ARBA" id="ARBA00012438"/>
    </source>
</evidence>
<dbReference type="Gene3D" id="3.40.50.2300">
    <property type="match status" value="1"/>
</dbReference>
<dbReference type="PRINTS" id="PR00344">
    <property type="entry name" value="BCTRLSENSOR"/>
</dbReference>
<dbReference type="CDD" id="cd00082">
    <property type="entry name" value="HisKA"/>
    <property type="match status" value="1"/>
</dbReference>
<organism evidence="10 11">
    <name type="scientific">Hymenobacter canadensis</name>
    <dbReference type="NCBI Taxonomy" id="2999067"/>
    <lineage>
        <taxon>Bacteria</taxon>
        <taxon>Pseudomonadati</taxon>
        <taxon>Bacteroidota</taxon>
        <taxon>Cytophagia</taxon>
        <taxon>Cytophagales</taxon>
        <taxon>Hymenobacteraceae</taxon>
        <taxon>Hymenobacter</taxon>
    </lineage>
</organism>
<accession>A0ABY7LZ08</accession>
<dbReference type="InterPro" id="IPR036890">
    <property type="entry name" value="HATPase_C_sf"/>
</dbReference>
<dbReference type="SMART" id="SM00091">
    <property type="entry name" value="PAS"/>
    <property type="match status" value="3"/>
</dbReference>
<dbReference type="InterPro" id="IPR011006">
    <property type="entry name" value="CheY-like_superfamily"/>
</dbReference>